<organism evidence="1 2">
    <name type="scientific">Caballeronia arationis</name>
    <dbReference type="NCBI Taxonomy" id="1777142"/>
    <lineage>
        <taxon>Bacteria</taxon>
        <taxon>Pseudomonadati</taxon>
        <taxon>Pseudomonadota</taxon>
        <taxon>Betaproteobacteria</taxon>
        <taxon>Burkholderiales</taxon>
        <taxon>Burkholderiaceae</taxon>
        <taxon>Caballeronia</taxon>
    </lineage>
</organism>
<comment type="caution">
    <text evidence="1">The sequence shown here is derived from an EMBL/GenBank/DDBJ whole genome shotgun (WGS) entry which is preliminary data.</text>
</comment>
<name>A0A7Z7N1D1_9BURK</name>
<sequence length="68" mass="7617">MNTQVLISQVVNRVRAVDGNAAIAPETVRALAEVILPLVRDMFDHDERVRNEGSLRNGYVDRIERGSL</sequence>
<dbReference type="AlphaFoldDB" id="A0A7Z7N1D1"/>
<gene>
    <name evidence="1" type="ORF">SAMN05446927_0831</name>
</gene>
<evidence type="ECO:0000313" key="1">
    <source>
        <dbReference type="EMBL" id="SOE54467.1"/>
    </source>
</evidence>
<dbReference type="EMBL" id="OCSU01000001">
    <property type="protein sequence ID" value="SOE54467.1"/>
    <property type="molecule type" value="Genomic_DNA"/>
</dbReference>
<proteinExistence type="predicted"/>
<protein>
    <submittedName>
        <fullName evidence="1">Uncharacterized protein</fullName>
    </submittedName>
</protein>
<dbReference type="RefSeq" id="WP_062639997.1">
    <property type="nucleotide sequence ID" value="NZ_FCOG02000072.1"/>
</dbReference>
<evidence type="ECO:0000313" key="2">
    <source>
        <dbReference type="Proteomes" id="UP000219522"/>
    </source>
</evidence>
<keyword evidence="2" id="KW-1185">Reference proteome</keyword>
<reference evidence="1 2" key="1">
    <citation type="submission" date="2017-09" db="EMBL/GenBank/DDBJ databases">
        <authorList>
            <person name="Varghese N."/>
            <person name="Submissions S."/>
        </authorList>
    </citation>
    <scope>NUCLEOTIDE SEQUENCE [LARGE SCALE GENOMIC DNA]</scope>
    <source>
        <strain evidence="1 2">OK806</strain>
    </source>
</reference>
<accession>A0A7Z7N1D1</accession>
<dbReference type="Proteomes" id="UP000219522">
    <property type="component" value="Unassembled WGS sequence"/>
</dbReference>